<keyword evidence="3" id="KW-0408">Iron</keyword>
<dbReference type="GO" id="GO:0046872">
    <property type="term" value="F:metal ion binding"/>
    <property type="evidence" value="ECO:0007669"/>
    <property type="project" value="UniProtKB-KW"/>
</dbReference>
<dbReference type="Pfam" id="PF04055">
    <property type="entry name" value="Radical_SAM"/>
    <property type="match status" value="1"/>
</dbReference>
<sequence>MSNMLHDRTYLFNVKGVNIIGNGDNGAIIGLDDEGLNFIDKIKQGKLGECSLSDKEKQIMTALNELGYFTRSAGNLNTAYLHVTDRCNLSCVGCYSFIENRNSQKDLSTEELLNIVDQLAECGVKGITISGGEPFLRTDMPQILERIKKHNMYAAAITNGTMDWDRVKEALPYLDVLNVSVDGYNRETRFIRNDGIMDKVLDFVEHFKDFIPVNLVFTLHKKNVEYMKEYIQLANELNVSSNFSIFSVDPHDETFSGFVLDESDLGKISKFVNDVEGVYIEDSVINGQSDGLDGLGCKVGCGLGCGIVSVAANGDVFPCHMLHKEEMKMGSLKTDSLKNILKNKEAKWSGITVDDISDCSDCEYKYMCGGGCRGRSYLYHKALEHKDPFCTLTKLYLNKRTKIFEQIAQQA</sequence>
<gene>
    <name evidence="6" type="ORF">SAMEA44547418_00197</name>
</gene>
<name>A0A239Y9Z4_9FIRM</name>
<dbReference type="InterPro" id="IPR013785">
    <property type="entry name" value="Aldolase_TIM"/>
</dbReference>
<organism evidence="6 7">
    <name type="scientific">Veillonella rodentium</name>
    <dbReference type="NCBI Taxonomy" id="248315"/>
    <lineage>
        <taxon>Bacteria</taxon>
        <taxon>Bacillati</taxon>
        <taxon>Bacillota</taxon>
        <taxon>Negativicutes</taxon>
        <taxon>Veillonellales</taxon>
        <taxon>Veillonellaceae</taxon>
        <taxon>Veillonella</taxon>
    </lineage>
</organism>
<keyword evidence="2" id="KW-0479">Metal-binding</keyword>
<dbReference type="PROSITE" id="PS51918">
    <property type="entry name" value="RADICAL_SAM"/>
    <property type="match status" value="1"/>
</dbReference>
<keyword evidence="4" id="KW-0411">Iron-sulfur</keyword>
<dbReference type="InterPro" id="IPR058240">
    <property type="entry name" value="rSAM_sf"/>
</dbReference>
<dbReference type="Proteomes" id="UP000214973">
    <property type="component" value="Chromosome 1"/>
</dbReference>
<dbReference type="GO" id="GO:0051536">
    <property type="term" value="F:iron-sulfur cluster binding"/>
    <property type="evidence" value="ECO:0007669"/>
    <property type="project" value="UniProtKB-KW"/>
</dbReference>
<evidence type="ECO:0000259" key="5">
    <source>
        <dbReference type="PROSITE" id="PS51918"/>
    </source>
</evidence>
<dbReference type="Pfam" id="PF13186">
    <property type="entry name" value="SPASM"/>
    <property type="match status" value="1"/>
</dbReference>
<evidence type="ECO:0000256" key="2">
    <source>
        <dbReference type="ARBA" id="ARBA00022723"/>
    </source>
</evidence>
<dbReference type="InterPro" id="IPR050377">
    <property type="entry name" value="Radical_SAM_PqqE_MftC-like"/>
</dbReference>
<proteinExistence type="predicted"/>
<evidence type="ECO:0000256" key="4">
    <source>
        <dbReference type="ARBA" id="ARBA00023014"/>
    </source>
</evidence>
<reference evidence="6 7" key="1">
    <citation type="submission" date="2017-06" db="EMBL/GenBank/DDBJ databases">
        <authorList>
            <consortium name="Pathogen Informatics"/>
        </authorList>
    </citation>
    <scope>NUCLEOTIDE SEQUENCE [LARGE SCALE GENOMIC DNA]</scope>
    <source>
        <strain evidence="6 7">NCTC12018</strain>
    </source>
</reference>
<evidence type="ECO:0000313" key="7">
    <source>
        <dbReference type="Proteomes" id="UP000214973"/>
    </source>
</evidence>
<dbReference type="KEGG" id="vrm:44547418_00197"/>
<dbReference type="SUPFAM" id="SSF102114">
    <property type="entry name" value="Radical SAM enzymes"/>
    <property type="match status" value="1"/>
</dbReference>
<dbReference type="InterPro" id="IPR023885">
    <property type="entry name" value="4Fe4S-binding_SPASM_dom"/>
</dbReference>
<keyword evidence="1" id="KW-0949">S-adenosyl-L-methionine</keyword>
<dbReference type="EMBL" id="LT906470">
    <property type="protein sequence ID" value="SNV55865.1"/>
    <property type="molecule type" value="Genomic_DNA"/>
</dbReference>
<evidence type="ECO:0000256" key="3">
    <source>
        <dbReference type="ARBA" id="ARBA00023004"/>
    </source>
</evidence>
<evidence type="ECO:0000256" key="1">
    <source>
        <dbReference type="ARBA" id="ARBA00022691"/>
    </source>
</evidence>
<dbReference type="NCBIfam" id="TIGR04085">
    <property type="entry name" value="rSAM_more_4Fe4S"/>
    <property type="match status" value="1"/>
</dbReference>
<dbReference type="InterPro" id="IPR007197">
    <property type="entry name" value="rSAM"/>
</dbReference>
<dbReference type="PANTHER" id="PTHR11228:SF7">
    <property type="entry name" value="PQQA PEPTIDE CYCLASE"/>
    <property type="match status" value="1"/>
</dbReference>
<evidence type="ECO:0000313" key="6">
    <source>
        <dbReference type="EMBL" id="SNV55865.1"/>
    </source>
</evidence>
<dbReference type="SFLD" id="SFLDG01386">
    <property type="entry name" value="main_SPASM_domain-containing"/>
    <property type="match status" value="1"/>
</dbReference>
<feature type="domain" description="Radical SAM core" evidence="5">
    <location>
        <begin position="73"/>
        <end position="281"/>
    </location>
</feature>
<dbReference type="AlphaFoldDB" id="A0A239Y9Z4"/>
<keyword evidence="6" id="KW-0560">Oxidoreductase</keyword>
<accession>A0A239Y9Z4</accession>
<dbReference type="SFLD" id="SFLDG01067">
    <property type="entry name" value="SPASM/twitch_domain_containing"/>
    <property type="match status" value="1"/>
</dbReference>
<keyword evidence="7" id="KW-1185">Reference proteome</keyword>
<protein>
    <submittedName>
        <fullName evidence="6">Anaerobic sulfatase-maturating enzyme</fullName>
        <ecNumber evidence="6">1.8.98.-</ecNumber>
    </submittedName>
</protein>
<dbReference type="GO" id="GO:0016491">
    <property type="term" value="F:oxidoreductase activity"/>
    <property type="evidence" value="ECO:0007669"/>
    <property type="project" value="UniProtKB-KW"/>
</dbReference>
<dbReference type="PANTHER" id="PTHR11228">
    <property type="entry name" value="RADICAL SAM DOMAIN PROTEIN"/>
    <property type="match status" value="1"/>
</dbReference>
<dbReference type="EC" id="1.8.98.-" evidence="6"/>
<dbReference type="CDD" id="cd21125">
    <property type="entry name" value="SPASM_AlbA-like"/>
    <property type="match status" value="1"/>
</dbReference>
<dbReference type="RefSeq" id="WP_095064942.1">
    <property type="nucleotide sequence ID" value="NZ_LT906470.1"/>
</dbReference>
<dbReference type="SFLD" id="SFLDS00029">
    <property type="entry name" value="Radical_SAM"/>
    <property type="match status" value="1"/>
</dbReference>
<dbReference type="CDD" id="cd01335">
    <property type="entry name" value="Radical_SAM"/>
    <property type="match status" value="1"/>
</dbReference>
<dbReference type="Gene3D" id="3.20.20.70">
    <property type="entry name" value="Aldolase class I"/>
    <property type="match status" value="1"/>
</dbReference>